<dbReference type="EMBL" id="AMGY01000003">
    <property type="protein sequence ID" value="EXJ86301.1"/>
    <property type="molecule type" value="Genomic_DNA"/>
</dbReference>
<dbReference type="PROSITE" id="PS00156">
    <property type="entry name" value="OMPDECASE"/>
    <property type="match status" value="1"/>
</dbReference>
<dbReference type="STRING" id="1182542.W9YAK4"/>
<keyword evidence="3" id="KW-0862">Zinc</keyword>
<proteinExistence type="predicted"/>
<evidence type="ECO:0000259" key="4">
    <source>
        <dbReference type="Pfam" id="PF01979"/>
    </source>
</evidence>
<keyword evidence="2" id="KW-0378">Hydrolase</keyword>
<dbReference type="GeneID" id="19167380"/>
<feature type="domain" description="Amidohydrolase-related" evidence="4">
    <location>
        <begin position="55"/>
        <end position="419"/>
    </location>
</feature>
<evidence type="ECO:0000256" key="1">
    <source>
        <dbReference type="ARBA" id="ARBA00022723"/>
    </source>
</evidence>
<dbReference type="SUPFAM" id="SSF51338">
    <property type="entry name" value="Composite domain of metallo-dependent hydrolases"/>
    <property type="match status" value="1"/>
</dbReference>
<dbReference type="InterPro" id="IPR054418">
    <property type="entry name" value="MQNX/HUTI_composite_N"/>
</dbReference>
<dbReference type="GO" id="GO:0046872">
    <property type="term" value="F:metal ion binding"/>
    <property type="evidence" value="ECO:0007669"/>
    <property type="project" value="UniProtKB-KW"/>
</dbReference>
<dbReference type="InterPro" id="IPR011059">
    <property type="entry name" value="Metal-dep_hydrolase_composite"/>
</dbReference>
<dbReference type="PANTHER" id="PTHR43794">
    <property type="entry name" value="AMINOHYDROLASE SSNA-RELATED"/>
    <property type="match status" value="1"/>
</dbReference>
<dbReference type="PANTHER" id="PTHR43794:SF11">
    <property type="entry name" value="AMIDOHYDROLASE-RELATED DOMAIN-CONTAINING PROTEIN"/>
    <property type="match status" value="1"/>
</dbReference>
<dbReference type="HOGENOM" id="CLU_012358_2_1_1"/>
<gene>
    <name evidence="6" type="ORF">A1O3_03252</name>
</gene>
<dbReference type="InterPro" id="IPR050287">
    <property type="entry name" value="MTA/SAH_deaminase"/>
</dbReference>
<dbReference type="RefSeq" id="XP_007731580.1">
    <property type="nucleotide sequence ID" value="XM_007733390.1"/>
</dbReference>
<keyword evidence="7" id="KW-1185">Reference proteome</keyword>
<dbReference type="InterPro" id="IPR006680">
    <property type="entry name" value="Amidohydro-rel"/>
</dbReference>
<dbReference type="FunFam" id="3.20.20.140:FF:000014">
    <property type="entry name" value="5-methylthioadenosine/S-adenosylhomocysteine deaminase"/>
    <property type="match status" value="1"/>
</dbReference>
<dbReference type="GO" id="GO:0019239">
    <property type="term" value="F:deaminase activity"/>
    <property type="evidence" value="ECO:0007669"/>
    <property type="project" value="UniProtKB-ARBA"/>
</dbReference>
<protein>
    <submittedName>
        <fullName evidence="6">Uncharacterized protein</fullName>
    </submittedName>
</protein>
<dbReference type="CDD" id="cd01298">
    <property type="entry name" value="ATZ_TRZ_like"/>
    <property type="match status" value="1"/>
</dbReference>
<accession>W9YAK4</accession>
<organism evidence="6 7">
    <name type="scientific">Capronia epimyces CBS 606.96</name>
    <dbReference type="NCBI Taxonomy" id="1182542"/>
    <lineage>
        <taxon>Eukaryota</taxon>
        <taxon>Fungi</taxon>
        <taxon>Dikarya</taxon>
        <taxon>Ascomycota</taxon>
        <taxon>Pezizomycotina</taxon>
        <taxon>Eurotiomycetes</taxon>
        <taxon>Chaetothyriomycetidae</taxon>
        <taxon>Chaetothyriales</taxon>
        <taxon>Herpotrichiellaceae</taxon>
        <taxon>Capronia</taxon>
    </lineage>
</organism>
<dbReference type="eggNOG" id="KOG3968">
    <property type="taxonomic scope" value="Eukaryota"/>
</dbReference>
<evidence type="ECO:0000259" key="5">
    <source>
        <dbReference type="Pfam" id="PF22039"/>
    </source>
</evidence>
<dbReference type="OrthoDB" id="194468at2759"/>
<dbReference type="AlphaFoldDB" id="W9YAK4"/>
<dbReference type="InterPro" id="IPR032466">
    <property type="entry name" value="Metal_Hydrolase"/>
</dbReference>
<evidence type="ECO:0000313" key="7">
    <source>
        <dbReference type="Proteomes" id="UP000019478"/>
    </source>
</evidence>
<dbReference type="Gene3D" id="2.30.40.10">
    <property type="entry name" value="Urease, subunit C, domain 1"/>
    <property type="match status" value="1"/>
</dbReference>
<name>W9YAK4_9EURO</name>
<evidence type="ECO:0000256" key="3">
    <source>
        <dbReference type="ARBA" id="ARBA00022833"/>
    </source>
</evidence>
<dbReference type="GO" id="GO:0004590">
    <property type="term" value="F:orotidine-5'-phosphate decarboxylase activity"/>
    <property type="evidence" value="ECO:0007669"/>
    <property type="project" value="InterPro"/>
</dbReference>
<dbReference type="Pfam" id="PF22039">
    <property type="entry name" value="HUTI_composite_bact"/>
    <property type="match status" value="1"/>
</dbReference>
<dbReference type="Gene3D" id="3.20.20.140">
    <property type="entry name" value="Metal-dependent hydrolases"/>
    <property type="match status" value="1"/>
</dbReference>
<dbReference type="Proteomes" id="UP000019478">
    <property type="component" value="Unassembled WGS sequence"/>
</dbReference>
<dbReference type="GO" id="GO:0016814">
    <property type="term" value="F:hydrolase activity, acting on carbon-nitrogen (but not peptide) bonds, in cyclic amidines"/>
    <property type="evidence" value="ECO:0007669"/>
    <property type="project" value="UniProtKB-ARBA"/>
</dbReference>
<reference evidence="6 7" key="1">
    <citation type="submission" date="2013-03" db="EMBL/GenBank/DDBJ databases">
        <title>The Genome Sequence of Capronia epimyces CBS 606.96.</title>
        <authorList>
            <consortium name="The Broad Institute Genomics Platform"/>
            <person name="Cuomo C."/>
            <person name="de Hoog S."/>
            <person name="Gorbushina A."/>
            <person name="Walker B."/>
            <person name="Young S.K."/>
            <person name="Zeng Q."/>
            <person name="Gargeya S."/>
            <person name="Fitzgerald M."/>
            <person name="Haas B."/>
            <person name="Abouelleil A."/>
            <person name="Allen A.W."/>
            <person name="Alvarado L."/>
            <person name="Arachchi H.M."/>
            <person name="Berlin A.M."/>
            <person name="Chapman S.B."/>
            <person name="Gainer-Dewar J."/>
            <person name="Goldberg J."/>
            <person name="Griggs A."/>
            <person name="Gujja S."/>
            <person name="Hansen M."/>
            <person name="Howarth C."/>
            <person name="Imamovic A."/>
            <person name="Ireland A."/>
            <person name="Larimer J."/>
            <person name="McCowan C."/>
            <person name="Murphy C."/>
            <person name="Pearson M."/>
            <person name="Poon T.W."/>
            <person name="Priest M."/>
            <person name="Roberts A."/>
            <person name="Saif S."/>
            <person name="Shea T."/>
            <person name="Sisk P."/>
            <person name="Sykes S."/>
            <person name="Wortman J."/>
            <person name="Nusbaum C."/>
            <person name="Birren B."/>
        </authorList>
    </citation>
    <scope>NUCLEOTIDE SEQUENCE [LARGE SCALE GENOMIC DNA]</scope>
    <source>
        <strain evidence="6 7">CBS 606.96</strain>
    </source>
</reference>
<dbReference type="Pfam" id="PF01979">
    <property type="entry name" value="Amidohydro_1"/>
    <property type="match status" value="1"/>
</dbReference>
<feature type="domain" description="Aminodeoxyfutalosine deaminase/Imidazolonepropionase-like composite" evidence="5">
    <location>
        <begin position="21"/>
        <end position="45"/>
    </location>
</feature>
<keyword evidence="1" id="KW-0479">Metal-binding</keyword>
<evidence type="ECO:0000313" key="6">
    <source>
        <dbReference type="EMBL" id="EXJ86301.1"/>
    </source>
</evidence>
<comment type="caution">
    <text evidence="6">The sequence shown here is derived from an EMBL/GenBank/DDBJ whole genome shotgun (WGS) entry which is preliminary data.</text>
</comment>
<dbReference type="GO" id="GO:0006207">
    <property type="term" value="P:'de novo' pyrimidine nucleobase biosynthetic process"/>
    <property type="evidence" value="ECO:0007669"/>
    <property type="project" value="InterPro"/>
</dbReference>
<dbReference type="SUPFAM" id="SSF51556">
    <property type="entry name" value="Metallo-dependent hydrolases"/>
    <property type="match status" value="1"/>
</dbReference>
<dbReference type="InterPro" id="IPR018089">
    <property type="entry name" value="OMPdecase_AS"/>
</dbReference>
<evidence type="ECO:0000256" key="2">
    <source>
        <dbReference type="ARBA" id="ARBA00022801"/>
    </source>
</evidence>
<sequence>MLYTHATIITVDQTRRVISDGALLVHDDKIVDVGKTTELTTKYPEEAQYDLSNHIVMPGMVSTHMHCVQSILRGIAEDRDLISWMCDRIWVAQGNITPPEAYAAARLSMAEMLKGGTTCFIESLWAERYGFDGLVKAVDESGIRGCLGKVVMDRRADQPEFRNRMHHGLVEDRQSLANAVQMHDKWHGSSDGRVQVWFGARTPGGVTTELLTEMSSIAREKGIRITMHCLEEKADRDVFDQDFKKGPMQYCEEIGLLGDRTVLIHMVWLEDDDIHRLATTRTHIAHCPSSNMKLGSGFCPVPKLLDNNVNVGIGCDGAPCSNTLDLFQEMSLAAKLQKGLHLNPKLLPAETMIEMATIKGAEAVGLVDKIGSLEIGKQADFIGIKVENLHQVPTYDPVSTVVHATNARDVKLVVVNGKVTVENGQLTTMDEAEVIREGIKAGKAVLSRANLADDIHGSWPLE</sequence>